<proteinExistence type="predicted"/>
<dbReference type="AlphaFoldDB" id="W1WWF6"/>
<sequence length="56" mass="6887">RRRRRTKNLYKRRWILRIKITPLKIQYFQGVCLSCDDKRGKKETKISFAQNVISYL</sequence>
<protein>
    <submittedName>
        <fullName evidence="1">Uncharacterized protein</fullName>
    </submittedName>
</protein>
<feature type="non-terminal residue" evidence="1">
    <location>
        <position position="1"/>
    </location>
</feature>
<organism evidence="1">
    <name type="scientific">human gut metagenome</name>
    <dbReference type="NCBI Taxonomy" id="408170"/>
    <lineage>
        <taxon>unclassified sequences</taxon>
        <taxon>metagenomes</taxon>
        <taxon>organismal metagenomes</taxon>
    </lineage>
</organism>
<evidence type="ECO:0000313" key="1">
    <source>
        <dbReference type="EMBL" id="ETJ22438.1"/>
    </source>
</evidence>
<comment type="caution">
    <text evidence="1">The sequence shown here is derived from an EMBL/GenBank/DDBJ whole genome shotgun (WGS) entry which is preliminary data.</text>
</comment>
<name>W1WWF6_9ZZZZ</name>
<reference evidence="1" key="1">
    <citation type="submission" date="2013-12" db="EMBL/GenBank/DDBJ databases">
        <title>A Varibaculum cambriense genome reconstructed from a premature infant gut community with otherwise low bacterial novelty that shifts toward anaerobic metabolism during the third week of life.</title>
        <authorList>
            <person name="Brown C.T."/>
            <person name="Sharon I."/>
            <person name="Thomas B.C."/>
            <person name="Castelle C.J."/>
            <person name="Morowitz M.J."/>
            <person name="Banfield J.F."/>
        </authorList>
    </citation>
    <scope>NUCLEOTIDE SEQUENCE</scope>
</reference>
<gene>
    <name evidence="1" type="ORF">Q604_UNBC18249G0001</name>
</gene>
<accession>W1WWF6</accession>
<dbReference type="EMBL" id="AZMM01018249">
    <property type="protein sequence ID" value="ETJ22438.1"/>
    <property type="molecule type" value="Genomic_DNA"/>
</dbReference>